<feature type="transmembrane region" description="Helical" evidence="1">
    <location>
        <begin position="19"/>
        <end position="38"/>
    </location>
</feature>
<evidence type="ECO:0000256" key="1">
    <source>
        <dbReference type="SAM" id="Phobius"/>
    </source>
</evidence>
<dbReference type="AlphaFoldDB" id="A0A7W3XQS9"/>
<dbReference type="EMBL" id="JACJIP010000006">
    <property type="protein sequence ID" value="MBA9084828.1"/>
    <property type="molecule type" value="Genomic_DNA"/>
</dbReference>
<evidence type="ECO:0000313" key="2">
    <source>
        <dbReference type="EMBL" id="MBA9084828.1"/>
    </source>
</evidence>
<keyword evidence="3" id="KW-1185">Reference proteome</keyword>
<evidence type="ECO:0000313" key="3">
    <source>
        <dbReference type="Proteomes" id="UP000567067"/>
    </source>
</evidence>
<organism evidence="2 3">
    <name type="scientific">Fontibacillus solani</name>
    <dbReference type="NCBI Taxonomy" id="1572857"/>
    <lineage>
        <taxon>Bacteria</taxon>
        <taxon>Bacillati</taxon>
        <taxon>Bacillota</taxon>
        <taxon>Bacilli</taxon>
        <taxon>Bacillales</taxon>
        <taxon>Paenibacillaceae</taxon>
        <taxon>Fontibacillus</taxon>
    </lineage>
</organism>
<name>A0A7W3XQS9_9BACL</name>
<keyword evidence="1" id="KW-0472">Membrane</keyword>
<accession>A0A7W3XQS9</accession>
<keyword evidence="1" id="KW-1133">Transmembrane helix</keyword>
<dbReference type="RefSeq" id="WP_182534810.1">
    <property type="nucleotide sequence ID" value="NZ_JACJIP010000006.1"/>
</dbReference>
<comment type="caution">
    <text evidence="2">The sequence shown here is derived from an EMBL/GenBank/DDBJ whole genome shotgun (WGS) entry which is preliminary data.</text>
</comment>
<gene>
    <name evidence="2" type="ORF">FHR92_001289</name>
</gene>
<sequence>METIATCPVSLRFMAMRKWLEAILLSLMASAGWIGVYMYKFGRWTLYTAYLSEESSFLFKLVFDGLPWRKKVKRDDQRPKADAANGRWRAGSI</sequence>
<protein>
    <submittedName>
        <fullName evidence="2">Uncharacterized protein</fullName>
    </submittedName>
</protein>
<dbReference type="Proteomes" id="UP000567067">
    <property type="component" value="Unassembled WGS sequence"/>
</dbReference>
<keyword evidence="1" id="KW-0812">Transmembrane</keyword>
<proteinExistence type="predicted"/>
<reference evidence="2 3" key="1">
    <citation type="submission" date="2020-08" db="EMBL/GenBank/DDBJ databases">
        <title>Genomic Encyclopedia of Type Strains, Phase III (KMG-III): the genomes of soil and plant-associated and newly described type strains.</title>
        <authorList>
            <person name="Whitman W."/>
        </authorList>
    </citation>
    <scope>NUCLEOTIDE SEQUENCE [LARGE SCALE GENOMIC DNA]</scope>
    <source>
        <strain evidence="2 3">CECT 8693</strain>
    </source>
</reference>